<accession>A0A4S3JBL0</accession>
<proteinExistence type="predicted"/>
<keyword evidence="2" id="KW-1185">Reference proteome</keyword>
<evidence type="ECO:0000313" key="2">
    <source>
        <dbReference type="Proteomes" id="UP000308092"/>
    </source>
</evidence>
<dbReference type="VEuPathDB" id="FungiDB:EYZ11_008076"/>
<reference evidence="1 2" key="1">
    <citation type="submission" date="2019-03" db="EMBL/GenBank/DDBJ databases">
        <title>The genome sequence of a newly discovered highly antifungal drug resistant Aspergillus species, Aspergillus tanneri NIH 1004.</title>
        <authorList>
            <person name="Mounaud S."/>
            <person name="Singh I."/>
            <person name="Joardar V."/>
            <person name="Pakala S."/>
            <person name="Pakala S."/>
            <person name="Venepally P."/>
            <person name="Hoover J."/>
            <person name="Nierman W."/>
            <person name="Chung J."/>
            <person name="Losada L."/>
        </authorList>
    </citation>
    <scope>NUCLEOTIDE SEQUENCE [LARGE SCALE GENOMIC DNA]</scope>
    <source>
        <strain evidence="1 2">NIH1004</strain>
    </source>
</reference>
<sequence>MSLPSNEHSEPKLWPAVFENDYSQWLLLDHKNNHFAGPTVLVN</sequence>
<evidence type="ECO:0000313" key="1">
    <source>
        <dbReference type="EMBL" id="THC92460.1"/>
    </source>
</evidence>
<name>A0A4S3JBL0_9EURO</name>
<comment type="caution">
    <text evidence="1">The sequence shown here is derived from an EMBL/GenBank/DDBJ whole genome shotgun (WGS) entry which is preliminary data.</text>
</comment>
<protein>
    <submittedName>
        <fullName evidence="1">Uncharacterized protein</fullName>
    </submittedName>
</protein>
<organism evidence="1 2">
    <name type="scientific">Aspergillus tanneri</name>
    <dbReference type="NCBI Taxonomy" id="1220188"/>
    <lineage>
        <taxon>Eukaryota</taxon>
        <taxon>Fungi</taxon>
        <taxon>Dikarya</taxon>
        <taxon>Ascomycota</taxon>
        <taxon>Pezizomycotina</taxon>
        <taxon>Eurotiomycetes</taxon>
        <taxon>Eurotiomycetidae</taxon>
        <taxon>Eurotiales</taxon>
        <taxon>Aspergillaceae</taxon>
        <taxon>Aspergillus</taxon>
        <taxon>Aspergillus subgen. Circumdati</taxon>
    </lineage>
</organism>
<dbReference type="Proteomes" id="UP000308092">
    <property type="component" value="Unassembled WGS sequence"/>
</dbReference>
<dbReference type="AlphaFoldDB" id="A0A4S3JBL0"/>
<dbReference type="EMBL" id="SOSA01000333">
    <property type="protein sequence ID" value="THC92460.1"/>
    <property type="molecule type" value="Genomic_DNA"/>
</dbReference>
<gene>
    <name evidence="1" type="ORF">EYZ11_008076</name>
</gene>